<keyword evidence="3" id="KW-0158">Chromosome</keyword>
<keyword evidence="10" id="KW-0539">Nucleus</keyword>
<dbReference type="PROSITE" id="PS51215">
    <property type="entry name" value="AWS"/>
    <property type="match status" value="1"/>
</dbReference>
<sequence length="477" mass="54761">MPKLCKLVTSSSRTLSRCPKKTKPTATKKSNLRMKRAMKSKSFDDHVSDWVLKKKEMGAPESKLFLQFLVGAPKPKLAECRICENIIYPEEEACCSTSKCKVSYHSRCASDRFGSSEDIKCPQHECFHCKKKSALWRCSRCDLASHKKCAPFPEYVIRSDERPGEIICWRHSTDSPPNKCAVPASSIQEVFGRLTVPYVEKEFKFDPMWRDSMPDHLELPSYVQPSVPISSIEEVFRFLMLSCVEEEFKIDPKWTHTKAKKMEPPSYVHITRNIYRVKKKGYDVDQSTGCTSCSDICYEDCICRYLHITCTSACECSENCTNRPFQEDKKVQVVMTPHCGWGVEAVELIDEGDYIIEYVGEVINDALCEKRFWDMKGKGITKFYMVAVRKDFNIDARFKGNESRFINHSCDPNCTMEKWDVNGETRLGIFAAKTIEPREELTFDYEYEMYGPDEVVCHCGATNCHGYLGTKRSDARG</sequence>
<dbReference type="OMA" id="CEKRFWD"/>
<dbReference type="InterPro" id="IPR006560">
    <property type="entry name" value="AWS_dom"/>
</dbReference>
<dbReference type="InParanoid" id="A0A251SYX7"/>
<dbReference type="PANTHER" id="PTHR22884">
    <property type="entry name" value="SET DOMAIN PROTEINS"/>
    <property type="match status" value="1"/>
</dbReference>
<dbReference type="InterPro" id="IPR050777">
    <property type="entry name" value="SET2_Histone-Lys_MeTrsfase"/>
</dbReference>
<accession>A0A251SYX7</accession>
<protein>
    <submittedName>
        <fullName evidence="14">Putative AWS domain, Methyltransferase, trithorax, Histone-lysine N-methyltransferase, SET2, plant</fullName>
    </submittedName>
</protein>
<dbReference type="InterPro" id="IPR013083">
    <property type="entry name" value="Znf_RING/FYVE/PHD"/>
</dbReference>
<keyword evidence="15" id="KW-1185">Reference proteome</keyword>
<proteinExistence type="predicted"/>
<name>A0A251SYX7_HELAN</name>
<dbReference type="Proteomes" id="UP000215914">
    <property type="component" value="Chromosome 12"/>
</dbReference>
<dbReference type="GO" id="GO:0006355">
    <property type="term" value="P:regulation of DNA-templated transcription"/>
    <property type="evidence" value="ECO:0000318"/>
    <property type="project" value="GO_Central"/>
</dbReference>
<dbReference type="InterPro" id="IPR001965">
    <property type="entry name" value="Znf_PHD"/>
</dbReference>
<dbReference type="SMART" id="SM00249">
    <property type="entry name" value="PHD"/>
    <property type="match status" value="2"/>
</dbReference>
<dbReference type="Pfam" id="PF00856">
    <property type="entry name" value="SET"/>
    <property type="match status" value="1"/>
</dbReference>
<evidence type="ECO:0000256" key="5">
    <source>
        <dbReference type="ARBA" id="ARBA00022679"/>
    </source>
</evidence>
<dbReference type="SMART" id="SM00317">
    <property type="entry name" value="SET"/>
    <property type="match status" value="1"/>
</dbReference>
<dbReference type="GO" id="GO:0005634">
    <property type="term" value="C:nucleus"/>
    <property type="evidence" value="ECO:0000318"/>
    <property type="project" value="GO_Central"/>
</dbReference>
<feature type="domain" description="AWS" evidence="13">
    <location>
        <begin position="286"/>
        <end position="329"/>
    </location>
</feature>
<dbReference type="PROSITE" id="PS50280">
    <property type="entry name" value="SET"/>
    <property type="match status" value="1"/>
</dbReference>
<evidence type="ECO:0000259" key="12">
    <source>
        <dbReference type="PROSITE" id="PS50868"/>
    </source>
</evidence>
<keyword evidence="5 14" id="KW-0808">Transferase</keyword>
<dbReference type="InterPro" id="IPR046341">
    <property type="entry name" value="SET_dom_sf"/>
</dbReference>
<keyword evidence="4 14" id="KW-0489">Methyltransferase</keyword>
<evidence type="ECO:0000313" key="14">
    <source>
        <dbReference type="EMBL" id="OTG04028.1"/>
    </source>
</evidence>
<gene>
    <name evidence="14" type="ORF">HannXRQ_Chr12g0357821</name>
</gene>
<reference evidence="15" key="1">
    <citation type="journal article" date="2017" name="Nature">
        <title>The sunflower genome provides insights into oil metabolism, flowering and Asterid evolution.</title>
        <authorList>
            <person name="Badouin H."/>
            <person name="Gouzy J."/>
            <person name="Grassa C.J."/>
            <person name="Murat F."/>
            <person name="Staton S.E."/>
            <person name="Cottret L."/>
            <person name="Lelandais-Briere C."/>
            <person name="Owens G.L."/>
            <person name="Carrere S."/>
            <person name="Mayjonade B."/>
            <person name="Legrand L."/>
            <person name="Gill N."/>
            <person name="Kane N.C."/>
            <person name="Bowers J.E."/>
            <person name="Hubner S."/>
            <person name="Bellec A."/>
            <person name="Berard A."/>
            <person name="Berges H."/>
            <person name="Blanchet N."/>
            <person name="Boniface M.C."/>
            <person name="Brunel D."/>
            <person name="Catrice O."/>
            <person name="Chaidir N."/>
            <person name="Claudel C."/>
            <person name="Donnadieu C."/>
            <person name="Faraut T."/>
            <person name="Fievet G."/>
            <person name="Helmstetter N."/>
            <person name="King M."/>
            <person name="Knapp S.J."/>
            <person name="Lai Z."/>
            <person name="Le Paslier M.C."/>
            <person name="Lippi Y."/>
            <person name="Lorenzon L."/>
            <person name="Mandel J.R."/>
            <person name="Marage G."/>
            <person name="Marchand G."/>
            <person name="Marquand E."/>
            <person name="Bret-Mestries E."/>
            <person name="Morien E."/>
            <person name="Nambeesan S."/>
            <person name="Nguyen T."/>
            <person name="Pegot-Espagnet P."/>
            <person name="Pouilly N."/>
            <person name="Raftis F."/>
            <person name="Sallet E."/>
            <person name="Schiex T."/>
            <person name="Thomas J."/>
            <person name="Vandecasteele C."/>
            <person name="Vares D."/>
            <person name="Vear F."/>
            <person name="Vautrin S."/>
            <person name="Crespi M."/>
            <person name="Mangin B."/>
            <person name="Burke J.M."/>
            <person name="Salse J."/>
            <person name="Munos S."/>
            <person name="Vincourt P."/>
            <person name="Rieseberg L.H."/>
            <person name="Langlade N.B."/>
        </authorList>
    </citation>
    <scope>NUCLEOTIDE SEQUENCE [LARGE SCALE GENOMIC DNA]</scope>
    <source>
        <strain evidence="15">cv. SF193</strain>
    </source>
</reference>
<organism evidence="14 15">
    <name type="scientific">Helianthus annuus</name>
    <name type="common">Common sunflower</name>
    <dbReference type="NCBI Taxonomy" id="4232"/>
    <lineage>
        <taxon>Eukaryota</taxon>
        <taxon>Viridiplantae</taxon>
        <taxon>Streptophyta</taxon>
        <taxon>Embryophyta</taxon>
        <taxon>Tracheophyta</taxon>
        <taxon>Spermatophyta</taxon>
        <taxon>Magnoliopsida</taxon>
        <taxon>eudicotyledons</taxon>
        <taxon>Gunneridae</taxon>
        <taxon>Pentapetalae</taxon>
        <taxon>asterids</taxon>
        <taxon>campanulids</taxon>
        <taxon>Asterales</taxon>
        <taxon>Asteraceae</taxon>
        <taxon>Asteroideae</taxon>
        <taxon>Heliantheae alliance</taxon>
        <taxon>Heliantheae</taxon>
        <taxon>Helianthus</taxon>
    </lineage>
</organism>
<evidence type="ECO:0000256" key="4">
    <source>
        <dbReference type="ARBA" id="ARBA00022603"/>
    </source>
</evidence>
<dbReference type="GO" id="GO:0008270">
    <property type="term" value="F:zinc ion binding"/>
    <property type="evidence" value="ECO:0007669"/>
    <property type="project" value="UniProtKB-KW"/>
</dbReference>
<keyword evidence="6" id="KW-0949">S-adenosyl-L-methionine</keyword>
<evidence type="ECO:0000256" key="2">
    <source>
        <dbReference type="ARBA" id="ARBA00004286"/>
    </source>
</evidence>
<keyword evidence="8" id="KW-0863">Zinc-finger</keyword>
<dbReference type="InterPro" id="IPR003616">
    <property type="entry name" value="Post-SET_dom"/>
</dbReference>
<dbReference type="FunFam" id="2.170.270.10:FF:000043">
    <property type="entry name" value="Histone-lysine N-methyltransferase"/>
    <property type="match status" value="1"/>
</dbReference>
<dbReference type="SUPFAM" id="SSF82199">
    <property type="entry name" value="SET domain"/>
    <property type="match status" value="1"/>
</dbReference>
<evidence type="ECO:0000256" key="10">
    <source>
        <dbReference type="ARBA" id="ARBA00023242"/>
    </source>
</evidence>
<dbReference type="InterPro" id="IPR025787">
    <property type="entry name" value="Hist-Lys_N-MeTrfase_SET2_plant"/>
</dbReference>
<evidence type="ECO:0000256" key="1">
    <source>
        <dbReference type="ARBA" id="ARBA00004123"/>
    </source>
</evidence>
<feature type="domain" description="SET" evidence="11">
    <location>
        <begin position="329"/>
        <end position="446"/>
    </location>
</feature>
<evidence type="ECO:0000256" key="6">
    <source>
        <dbReference type="ARBA" id="ARBA00022691"/>
    </source>
</evidence>
<evidence type="ECO:0000259" key="13">
    <source>
        <dbReference type="PROSITE" id="PS51215"/>
    </source>
</evidence>
<feature type="domain" description="Post-SET" evidence="12">
    <location>
        <begin position="453"/>
        <end position="469"/>
    </location>
</feature>
<keyword evidence="7" id="KW-0479">Metal-binding</keyword>
<dbReference type="SMART" id="SM00508">
    <property type="entry name" value="PostSET"/>
    <property type="match status" value="1"/>
</dbReference>
<dbReference type="InterPro" id="IPR001214">
    <property type="entry name" value="SET_dom"/>
</dbReference>
<dbReference type="Gene3D" id="3.30.40.10">
    <property type="entry name" value="Zinc/RING finger domain, C3HC4 (zinc finger)"/>
    <property type="match status" value="1"/>
</dbReference>
<evidence type="ECO:0000259" key="11">
    <source>
        <dbReference type="PROSITE" id="PS50280"/>
    </source>
</evidence>
<comment type="subcellular location">
    <subcellularLocation>
        <location evidence="2">Chromosome</location>
    </subcellularLocation>
    <subcellularLocation>
        <location evidence="1">Nucleus</location>
    </subcellularLocation>
</comment>
<evidence type="ECO:0000256" key="3">
    <source>
        <dbReference type="ARBA" id="ARBA00022454"/>
    </source>
</evidence>
<dbReference type="PROSITE" id="PS51578">
    <property type="entry name" value="SAM_MT43_SET2_2"/>
    <property type="match status" value="1"/>
</dbReference>
<dbReference type="PROSITE" id="PS50868">
    <property type="entry name" value="POST_SET"/>
    <property type="match status" value="1"/>
</dbReference>
<dbReference type="EMBL" id="CM007901">
    <property type="protein sequence ID" value="OTG04028.1"/>
    <property type="molecule type" value="Genomic_DNA"/>
</dbReference>
<evidence type="ECO:0000313" key="15">
    <source>
        <dbReference type="Proteomes" id="UP000215914"/>
    </source>
</evidence>
<evidence type="ECO:0000256" key="7">
    <source>
        <dbReference type="ARBA" id="ARBA00022723"/>
    </source>
</evidence>
<dbReference type="GO" id="GO:0046975">
    <property type="term" value="F:histone H3K36 methyltransferase activity"/>
    <property type="evidence" value="ECO:0000318"/>
    <property type="project" value="GO_Central"/>
</dbReference>
<dbReference type="GO" id="GO:0032259">
    <property type="term" value="P:methylation"/>
    <property type="evidence" value="ECO:0007669"/>
    <property type="project" value="UniProtKB-KW"/>
</dbReference>
<dbReference type="GO" id="GO:0000785">
    <property type="term" value="C:chromatin"/>
    <property type="evidence" value="ECO:0000318"/>
    <property type="project" value="GO_Central"/>
</dbReference>
<evidence type="ECO:0000256" key="9">
    <source>
        <dbReference type="ARBA" id="ARBA00022833"/>
    </source>
</evidence>
<dbReference type="Gene3D" id="2.170.270.10">
    <property type="entry name" value="SET domain"/>
    <property type="match status" value="1"/>
</dbReference>
<keyword evidence="9" id="KW-0862">Zinc</keyword>
<dbReference type="STRING" id="4232.A0A251SYX7"/>
<dbReference type="AlphaFoldDB" id="A0A251SYX7"/>
<evidence type="ECO:0000256" key="8">
    <source>
        <dbReference type="ARBA" id="ARBA00022771"/>
    </source>
</evidence>